<protein>
    <recommendedName>
        <fullName evidence="1">Rab-GAP TBC domain-containing protein</fullName>
    </recommendedName>
</protein>
<name>A0A0L0FLS3_9EUKA</name>
<dbReference type="STRING" id="667725.A0A0L0FLS3"/>
<dbReference type="OrthoDB" id="26371at2759"/>
<dbReference type="GeneID" id="25911063"/>
<dbReference type="InterPro" id="IPR035969">
    <property type="entry name" value="Rab-GAP_TBC_sf"/>
</dbReference>
<dbReference type="AlphaFoldDB" id="A0A0L0FLS3"/>
<gene>
    <name evidence="2" type="ORF">SARC_10559</name>
</gene>
<dbReference type="PANTHER" id="PTHR22957">
    <property type="entry name" value="TBC1 DOMAIN FAMILY MEMBER GTPASE-ACTIVATING PROTEIN"/>
    <property type="match status" value="1"/>
</dbReference>
<dbReference type="Pfam" id="PF00566">
    <property type="entry name" value="RabGAP-TBC"/>
    <property type="match status" value="1"/>
</dbReference>
<reference evidence="2 3" key="1">
    <citation type="submission" date="2011-02" db="EMBL/GenBank/DDBJ databases">
        <title>The Genome Sequence of Sphaeroforma arctica JP610.</title>
        <authorList>
            <consortium name="The Broad Institute Genome Sequencing Platform"/>
            <person name="Russ C."/>
            <person name="Cuomo C."/>
            <person name="Young S.K."/>
            <person name="Zeng Q."/>
            <person name="Gargeya S."/>
            <person name="Alvarado L."/>
            <person name="Berlin A."/>
            <person name="Chapman S.B."/>
            <person name="Chen Z."/>
            <person name="Freedman E."/>
            <person name="Gellesch M."/>
            <person name="Goldberg J."/>
            <person name="Griggs A."/>
            <person name="Gujja S."/>
            <person name="Heilman E."/>
            <person name="Heiman D."/>
            <person name="Howarth C."/>
            <person name="Mehta T."/>
            <person name="Neiman D."/>
            <person name="Pearson M."/>
            <person name="Roberts A."/>
            <person name="Saif S."/>
            <person name="Shea T."/>
            <person name="Shenoy N."/>
            <person name="Sisk P."/>
            <person name="Stolte C."/>
            <person name="Sykes S."/>
            <person name="White J."/>
            <person name="Yandava C."/>
            <person name="Burger G."/>
            <person name="Gray M.W."/>
            <person name="Holland P.W.H."/>
            <person name="King N."/>
            <person name="Lang F.B.F."/>
            <person name="Roger A.J."/>
            <person name="Ruiz-Trillo I."/>
            <person name="Haas B."/>
            <person name="Nusbaum C."/>
            <person name="Birren B."/>
        </authorList>
    </citation>
    <scope>NUCLEOTIDE SEQUENCE [LARGE SCALE GENOMIC DNA]</scope>
    <source>
        <strain evidence="2 3">JP610</strain>
    </source>
</reference>
<evidence type="ECO:0000313" key="2">
    <source>
        <dbReference type="EMBL" id="KNC76968.1"/>
    </source>
</evidence>
<dbReference type="GO" id="GO:0005096">
    <property type="term" value="F:GTPase activator activity"/>
    <property type="evidence" value="ECO:0007669"/>
    <property type="project" value="TreeGrafter"/>
</dbReference>
<dbReference type="RefSeq" id="XP_014150870.1">
    <property type="nucleotide sequence ID" value="XM_014295395.1"/>
</dbReference>
<dbReference type="SUPFAM" id="SSF47923">
    <property type="entry name" value="Ypt/Rab-GAP domain of gyp1p"/>
    <property type="match status" value="1"/>
</dbReference>
<sequence>MRVERVKVCISRCTVIVLTFCHRVRTESSVDVEKADISSVSAEALNEVEADTFWCLSKLLDGIQDNYTSSQPGIQRKVHRLEELMVRLDASLHDHLVKHDIQYIHFAFRWMNCMLMREMPLW</sequence>
<evidence type="ECO:0000259" key="1">
    <source>
        <dbReference type="PROSITE" id="PS50086"/>
    </source>
</evidence>
<dbReference type="Proteomes" id="UP000054560">
    <property type="component" value="Unassembled WGS sequence"/>
</dbReference>
<dbReference type="EMBL" id="KQ242893">
    <property type="protein sequence ID" value="KNC76968.1"/>
    <property type="molecule type" value="Genomic_DNA"/>
</dbReference>
<dbReference type="Gene3D" id="1.10.472.80">
    <property type="entry name" value="Ypt/Rab-GAP domain of gyp1p, domain 3"/>
    <property type="match status" value="1"/>
</dbReference>
<accession>A0A0L0FLS3</accession>
<dbReference type="eggNOG" id="KOG1092">
    <property type="taxonomic scope" value="Eukaryota"/>
</dbReference>
<dbReference type="PANTHER" id="PTHR22957:SF26">
    <property type="entry name" value="LD44506P"/>
    <property type="match status" value="1"/>
</dbReference>
<organism evidence="2 3">
    <name type="scientific">Sphaeroforma arctica JP610</name>
    <dbReference type="NCBI Taxonomy" id="667725"/>
    <lineage>
        <taxon>Eukaryota</taxon>
        <taxon>Ichthyosporea</taxon>
        <taxon>Ichthyophonida</taxon>
        <taxon>Sphaeroforma</taxon>
    </lineage>
</organism>
<feature type="domain" description="Rab-GAP TBC" evidence="1">
    <location>
        <begin position="1"/>
        <end position="122"/>
    </location>
</feature>
<dbReference type="InterPro" id="IPR000195">
    <property type="entry name" value="Rab-GAP-TBC_dom"/>
</dbReference>
<dbReference type="PROSITE" id="PS50086">
    <property type="entry name" value="TBC_RABGAP"/>
    <property type="match status" value="1"/>
</dbReference>
<proteinExistence type="predicted"/>
<keyword evidence="3" id="KW-1185">Reference proteome</keyword>
<evidence type="ECO:0000313" key="3">
    <source>
        <dbReference type="Proteomes" id="UP000054560"/>
    </source>
</evidence>